<evidence type="ECO:0000256" key="3">
    <source>
        <dbReference type="ARBA" id="ARBA00023163"/>
    </source>
</evidence>
<keyword evidence="6" id="KW-1185">Reference proteome</keyword>
<dbReference type="PANTHER" id="PTHR47504:SF6">
    <property type="entry name" value="ARAC-FAMILY TRANSCRIPTIONAL REGULATOR"/>
    <property type="match status" value="1"/>
</dbReference>
<keyword evidence="1" id="KW-0805">Transcription regulation</keyword>
<keyword evidence="3" id="KW-0804">Transcription</keyword>
<dbReference type="Pfam" id="PF12833">
    <property type="entry name" value="HTH_18"/>
    <property type="match status" value="1"/>
</dbReference>
<keyword evidence="2" id="KW-0238">DNA-binding</keyword>
<gene>
    <name evidence="5" type="ORF">AOC36_04455</name>
</gene>
<evidence type="ECO:0000256" key="2">
    <source>
        <dbReference type="ARBA" id="ARBA00023125"/>
    </source>
</evidence>
<dbReference type="InterPro" id="IPR018062">
    <property type="entry name" value="HTH_AraC-typ_CS"/>
</dbReference>
<dbReference type="GO" id="GO:0043565">
    <property type="term" value="F:sequence-specific DNA binding"/>
    <property type="evidence" value="ECO:0007669"/>
    <property type="project" value="InterPro"/>
</dbReference>
<dbReference type="Gene3D" id="1.10.10.60">
    <property type="entry name" value="Homeodomain-like"/>
    <property type="match status" value="2"/>
</dbReference>
<reference evidence="5 6" key="1">
    <citation type="submission" date="2015-10" db="EMBL/GenBank/DDBJ databases">
        <title>Erysipelothrix larvae sp. LV19 isolated from the larval gut of the rhinoceros beetle, Trypoxylus dichotomus.</title>
        <authorList>
            <person name="Lim S."/>
            <person name="Kim B.-C."/>
        </authorList>
    </citation>
    <scope>NUCLEOTIDE SEQUENCE [LARGE SCALE GENOMIC DNA]</scope>
    <source>
        <strain evidence="5 6">LV19</strain>
    </source>
</reference>
<accession>A0A0X8GZE7</accession>
<organism evidence="5 6">
    <name type="scientific">Erysipelothrix larvae</name>
    <dbReference type="NCBI Taxonomy" id="1514105"/>
    <lineage>
        <taxon>Bacteria</taxon>
        <taxon>Bacillati</taxon>
        <taxon>Bacillota</taxon>
        <taxon>Erysipelotrichia</taxon>
        <taxon>Erysipelotrichales</taxon>
        <taxon>Erysipelotrichaceae</taxon>
        <taxon>Erysipelothrix</taxon>
    </lineage>
</organism>
<dbReference type="Proteomes" id="UP000063781">
    <property type="component" value="Chromosome"/>
</dbReference>
<dbReference type="KEGG" id="erl:AOC36_04455"/>
<evidence type="ECO:0000259" key="4">
    <source>
        <dbReference type="PROSITE" id="PS01124"/>
    </source>
</evidence>
<dbReference type="OrthoDB" id="9782503at2"/>
<dbReference type="AlphaFoldDB" id="A0A0X8GZE7"/>
<dbReference type="SMART" id="SM00342">
    <property type="entry name" value="HTH_ARAC"/>
    <property type="match status" value="1"/>
</dbReference>
<dbReference type="InterPro" id="IPR009057">
    <property type="entry name" value="Homeodomain-like_sf"/>
</dbReference>
<evidence type="ECO:0000313" key="6">
    <source>
        <dbReference type="Proteomes" id="UP000063781"/>
    </source>
</evidence>
<protein>
    <recommendedName>
        <fullName evidence="4">HTH araC/xylS-type domain-containing protein</fullName>
    </recommendedName>
</protein>
<dbReference type="InterPro" id="IPR050959">
    <property type="entry name" value="MarA-like"/>
</dbReference>
<dbReference type="InterPro" id="IPR018060">
    <property type="entry name" value="HTH_AraC"/>
</dbReference>
<dbReference type="STRING" id="1514105.AOC36_04455"/>
<evidence type="ECO:0000256" key="1">
    <source>
        <dbReference type="ARBA" id="ARBA00023015"/>
    </source>
</evidence>
<dbReference type="Gene3D" id="2.60.120.260">
    <property type="entry name" value="Galactose-binding domain-like"/>
    <property type="match status" value="1"/>
</dbReference>
<dbReference type="EMBL" id="CP013213">
    <property type="protein sequence ID" value="AMC93248.1"/>
    <property type="molecule type" value="Genomic_DNA"/>
</dbReference>
<dbReference type="PROSITE" id="PS01124">
    <property type="entry name" value="HTH_ARAC_FAMILY_2"/>
    <property type="match status" value="1"/>
</dbReference>
<name>A0A0X8GZE7_9FIRM</name>
<dbReference type="RefSeq" id="WP_067631826.1">
    <property type="nucleotide sequence ID" value="NZ_CP013213.1"/>
</dbReference>
<dbReference type="PROSITE" id="PS00041">
    <property type="entry name" value="HTH_ARAC_FAMILY_1"/>
    <property type="match status" value="1"/>
</dbReference>
<dbReference type="SUPFAM" id="SSF46689">
    <property type="entry name" value="Homeodomain-like"/>
    <property type="match status" value="2"/>
</dbReference>
<dbReference type="GO" id="GO:0003700">
    <property type="term" value="F:DNA-binding transcription factor activity"/>
    <property type="evidence" value="ECO:0007669"/>
    <property type="project" value="InterPro"/>
</dbReference>
<feature type="domain" description="HTH araC/xylS-type" evidence="4">
    <location>
        <begin position="8"/>
        <end position="106"/>
    </location>
</feature>
<evidence type="ECO:0000313" key="5">
    <source>
        <dbReference type="EMBL" id="AMC93248.1"/>
    </source>
</evidence>
<dbReference type="PANTHER" id="PTHR47504">
    <property type="entry name" value="RIGHT ORIGIN-BINDING PROTEIN"/>
    <property type="match status" value="1"/>
</dbReference>
<sequence>MDQTQLMHQIIESIESSLTQEISLETLSKTFNYSKSHFHKTFKAITGVNLYQYIRKRRLVSASKLLVFSDMHIIDIAMLYQFSSHEAFTRSFKSLYNQSPSDYRISMRHLLDKKEAKETMETQINGWTFTGIDIEKYRITKDYNESHQSDASLRIESVDDSVNANDTFANFMQTFKADAYLNKRMKFSAFIKSQNVTEWSGLWMRIDDASYHMLGFDNMSDRPVTHDTQ</sequence>
<proteinExistence type="predicted"/>